<sequence>MYVIRVREAVKWIKASPSRSRSFKEIAKIAKVDTSKFLCMDVPTRWNSTYLMLEAALPYEPAMRLFQTLNPDFASDLKERKHKKMSIGVPTELDWIEVKRMCGFLEQFYNLTHLVSGSHYVTSHQVLMELCDMISLVTDLEEDEDDGLRNMAMRMRLKIGKYWLEETELNPKMNKILYIAAMLDPRPKMKHVEHFGVR</sequence>
<dbReference type="EMBL" id="PNBA02000013">
    <property type="protein sequence ID" value="KAG6402724.1"/>
    <property type="molecule type" value="Genomic_DNA"/>
</dbReference>
<accession>A0A8X8WXT8</accession>
<feature type="domain" description="hAT-like transposase RNase-H fold" evidence="1">
    <location>
        <begin position="116"/>
        <end position="193"/>
    </location>
</feature>
<dbReference type="InterPro" id="IPR012337">
    <property type="entry name" value="RNaseH-like_sf"/>
</dbReference>
<dbReference type="Proteomes" id="UP000298416">
    <property type="component" value="Unassembled WGS sequence"/>
</dbReference>
<dbReference type="Pfam" id="PF14372">
    <property type="entry name" value="hAT-like_RNase-H"/>
    <property type="match status" value="1"/>
</dbReference>
<dbReference type="AlphaFoldDB" id="A0A8X8WXT8"/>
<dbReference type="PANTHER" id="PTHR23272">
    <property type="entry name" value="BED FINGER-RELATED"/>
    <property type="match status" value="1"/>
</dbReference>
<organism evidence="2">
    <name type="scientific">Salvia splendens</name>
    <name type="common">Scarlet sage</name>
    <dbReference type="NCBI Taxonomy" id="180675"/>
    <lineage>
        <taxon>Eukaryota</taxon>
        <taxon>Viridiplantae</taxon>
        <taxon>Streptophyta</taxon>
        <taxon>Embryophyta</taxon>
        <taxon>Tracheophyta</taxon>
        <taxon>Spermatophyta</taxon>
        <taxon>Magnoliopsida</taxon>
        <taxon>eudicotyledons</taxon>
        <taxon>Gunneridae</taxon>
        <taxon>Pentapetalae</taxon>
        <taxon>asterids</taxon>
        <taxon>lamiids</taxon>
        <taxon>Lamiales</taxon>
        <taxon>Lamiaceae</taxon>
        <taxon>Nepetoideae</taxon>
        <taxon>Mentheae</taxon>
        <taxon>Salviinae</taxon>
        <taxon>Salvia</taxon>
        <taxon>Salvia subgen. Calosphace</taxon>
        <taxon>core Calosphace</taxon>
    </lineage>
</organism>
<proteinExistence type="predicted"/>
<gene>
    <name evidence="2" type="ORF">SASPL_134933</name>
</gene>
<dbReference type="InterPro" id="IPR025525">
    <property type="entry name" value="hAT-like_transposase_RNase-H"/>
</dbReference>
<reference evidence="2" key="2">
    <citation type="submission" date="2020-08" db="EMBL/GenBank/DDBJ databases">
        <title>Plant Genome Project.</title>
        <authorList>
            <person name="Zhang R.-G."/>
        </authorList>
    </citation>
    <scope>NUCLEOTIDE SEQUENCE</scope>
    <source>
        <strain evidence="2">Huo1</strain>
        <tissue evidence="2">Leaf</tissue>
    </source>
</reference>
<protein>
    <recommendedName>
        <fullName evidence="1">hAT-like transposase RNase-H fold domain-containing protein</fullName>
    </recommendedName>
</protein>
<dbReference type="SUPFAM" id="SSF53098">
    <property type="entry name" value="Ribonuclease H-like"/>
    <property type="match status" value="1"/>
</dbReference>
<dbReference type="GO" id="GO:0003677">
    <property type="term" value="F:DNA binding"/>
    <property type="evidence" value="ECO:0007669"/>
    <property type="project" value="InterPro"/>
</dbReference>
<name>A0A8X8WXT8_SALSN</name>
<evidence type="ECO:0000313" key="3">
    <source>
        <dbReference type="Proteomes" id="UP000298416"/>
    </source>
</evidence>
<dbReference type="PANTHER" id="PTHR23272:SF184">
    <property type="entry name" value="OS03G0311250 PROTEIN"/>
    <property type="match status" value="1"/>
</dbReference>
<comment type="caution">
    <text evidence="2">The sequence shown here is derived from an EMBL/GenBank/DDBJ whole genome shotgun (WGS) entry which is preliminary data.</text>
</comment>
<evidence type="ECO:0000313" key="2">
    <source>
        <dbReference type="EMBL" id="KAG6402724.1"/>
    </source>
</evidence>
<reference evidence="2" key="1">
    <citation type="submission" date="2018-01" db="EMBL/GenBank/DDBJ databases">
        <authorList>
            <person name="Mao J.F."/>
        </authorList>
    </citation>
    <scope>NUCLEOTIDE SEQUENCE</scope>
    <source>
        <strain evidence="2">Huo1</strain>
        <tissue evidence="2">Leaf</tissue>
    </source>
</reference>
<keyword evidence="3" id="KW-1185">Reference proteome</keyword>
<evidence type="ECO:0000259" key="1">
    <source>
        <dbReference type="Pfam" id="PF14372"/>
    </source>
</evidence>